<keyword evidence="1" id="KW-0808">Transferase</keyword>
<dbReference type="CDD" id="cd07989">
    <property type="entry name" value="LPLAT_AGPAT-like"/>
    <property type="match status" value="1"/>
</dbReference>
<dbReference type="Proteomes" id="UP000724149">
    <property type="component" value="Unassembled WGS sequence"/>
</dbReference>
<evidence type="ECO:0000256" key="1">
    <source>
        <dbReference type="ARBA" id="ARBA00022679"/>
    </source>
</evidence>
<dbReference type="InterPro" id="IPR002123">
    <property type="entry name" value="Plipid/glycerol_acylTrfase"/>
</dbReference>
<organism evidence="4 5">
    <name type="scientific">Hydrogenoanaerobacterium saccharovorans</name>
    <dbReference type="NCBI Taxonomy" id="474960"/>
    <lineage>
        <taxon>Bacteria</taxon>
        <taxon>Bacillati</taxon>
        <taxon>Bacillota</taxon>
        <taxon>Clostridia</taxon>
        <taxon>Eubacteriales</taxon>
        <taxon>Oscillospiraceae</taxon>
        <taxon>Hydrogenoanaerobacterium</taxon>
    </lineage>
</organism>
<feature type="domain" description="Phospholipid/glycerol acyltransferase" evidence="3">
    <location>
        <begin position="35"/>
        <end position="147"/>
    </location>
</feature>
<dbReference type="PANTHER" id="PTHR10434:SF11">
    <property type="entry name" value="1-ACYL-SN-GLYCEROL-3-PHOSPHATE ACYLTRANSFERASE"/>
    <property type="match status" value="1"/>
</dbReference>
<keyword evidence="2 4" id="KW-0012">Acyltransferase</keyword>
<proteinExistence type="predicted"/>
<evidence type="ECO:0000313" key="5">
    <source>
        <dbReference type="Proteomes" id="UP000724149"/>
    </source>
</evidence>
<reference evidence="4 5" key="1">
    <citation type="journal article" date="2021" name="Sci. Rep.">
        <title>The distribution of antibiotic resistance genes in chicken gut microbiota commensals.</title>
        <authorList>
            <person name="Juricova H."/>
            <person name="Matiasovicova J."/>
            <person name="Kubasova T."/>
            <person name="Cejkova D."/>
            <person name="Rychlik I."/>
        </authorList>
    </citation>
    <scope>NUCLEOTIDE SEQUENCE [LARGE SCALE GENOMIC DNA]</scope>
    <source>
        <strain evidence="4 5">An564</strain>
    </source>
</reference>
<name>A0ABS2GM01_9FIRM</name>
<dbReference type="SMART" id="SM00563">
    <property type="entry name" value="PlsC"/>
    <property type="match status" value="1"/>
</dbReference>
<evidence type="ECO:0000259" key="3">
    <source>
        <dbReference type="SMART" id="SM00563"/>
    </source>
</evidence>
<gene>
    <name evidence="4" type="ORF">H9X81_07395</name>
</gene>
<comment type="caution">
    <text evidence="4">The sequence shown here is derived from an EMBL/GenBank/DDBJ whole genome shotgun (WGS) entry which is preliminary data.</text>
</comment>
<protein>
    <submittedName>
        <fullName evidence="4">1-acyl-sn-glycerol-3-phosphate acyltransferase</fullName>
    </submittedName>
</protein>
<dbReference type="GO" id="GO:0016746">
    <property type="term" value="F:acyltransferase activity"/>
    <property type="evidence" value="ECO:0007669"/>
    <property type="project" value="UniProtKB-KW"/>
</dbReference>
<dbReference type="Pfam" id="PF01553">
    <property type="entry name" value="Acyltransferase"/>
    <property type="match status" value="1"/>
</dbReference>
<dbReference type="PANTHER" id="PTHR10434">
    <property type="entry name" value="1-ACYL-SN-GLYCEROL-3-PHOSPHATE ACYLTRANSFERASE"/>
    <property type="match status" value="1"/>
</dbReference>
<dbReference type="SUPFAM" id="SSF69593">
    <property type="entry name" value="Glycerol-3-phosphate (1)-acyltransferase"/>
    <property type="match status" value="1"/>
</dbReference>
<dbReference type="RefSeq" id="WP_177502471.1">
    <property type="nucleotide sequence ID" value="NZ_JACSNR010000006.1"/>
</dbReference>
<sequence length="202" mass="22744">MWLYYFAKAICMIAFNIWYKLDYHGLENIPSGGGYILMSNHRSMIDPIILAEKAHGQVRYMGKMELFRNPILGWALRTIGTFPVDRGAGDTSAIDNSRKVIEEGDILGIFPEGHRSKTGEPLRPKSGVALVARLTEAPVLPCSVYWEGKLGFRRKIVIRYGELIPYEAMGLTESSSARELRNATQLLFGKVLESIEVSKNEY</sequence>
<evidence type="ECO:0000256" key="2">
    <source>
        <dbReference type="ARBA" id="ARBA00023315"/>
    </source>
</evidence>
<evidence type="ECO:0000313" key="4">
    <source>
        <dbReference type="EMBL" id="MBM6923512.1"/>
    </source>
</evidence>
<accession>A0ABS2GM01</accession>
<keyword evidence="5" id="KW-1185">Reference proteome</keyword>
<dbReference type="EMBL" id="JACSNR010000006">
    <property type="protein sequence ID" value="MBM6923512.1"/>
    <property type="molecule type" value="Genomic_DNA"/>
</dbReference>